<organism evidence="5">
    <name type="scientific">Streptomyces althioticus</name>
    <dbReference type="NCBI Taxonomy" id="83380"/>
    <lineage>
        <taxon>Bacteria</taxon>
        <taxon>Bacillati</taxon>
        <taxon>Actinomycetota</taxon>
        <taxon>Actinomycetes</taxon>
        <taxon>Kitasatosporales</taxon>
        <taxon>Streptomycetaceae</taxon>
        <taxon>Streptomyces</taxon>
        <taxon>Streptomyces althioticus group</taxon>
    </lineage>
</organism>
<proteinExistence type="predicted"/>
<gene>
    <name evidence="5" type="ORF">OIE82_35200</name>
</gene>
<dbReference type="EMBL" id="CP109208">
    <property type="protein sequence ID" value="WUU58428.1"/>
    <property type="molecule type" value="Genomic_DNA"/>
</dbReference>
<feature type="domain" description="Nudix hydrolase" evidence="4">
    <location>
        <begin position="25"/>
        <end position="155"/>
    </location>
</feature>
<reference evidence="5" key="1">
    <citation type="submission" date="2022-10" db="EMBL/GenBank/DDBJ databases">
        <title>The complete genomes of actinobacterial strains from the NBC collection.</title>
        <authorList>
            <person name="Joergensen T.S."/>
            <person name="Alvarez Arevalo M."/>
            <person name="Sterndorff E.B."/>
            <person name="Faurdal D."/>
            <person name="Vuksanovic O."/>
            <person name="Mourched A.-S."/>
            <person name="Charusanti P."/>
            <person name="Shaw S."/>
            <person name="Blin K."/>
            <person name="Weber T."/>
        </authorList>
    </citation>
    <scope>NUCLEOTIDE SEQUENCE [LARGE SCALE GENOMIC DNA]</scope>
    <source>
        <strain evidence="5">NBC 01686</strain>
        <plasmid evidence="5">unnamed1</plasmid>
    </source>
</reference>
<dbReference type="InterPro" id="IPR015797">
    <property type="entry name" value="NUDIX_hydrolase-like_dom_sf"/>
</dbReference>
<dbReference type="Pfam" id="PF00293">
    <property type="entry name" value="NUDIX"/>
    <property type="match status" value="1"/>
</dbReference>
<evidence type="ECO:0000256" key="1">
    <source>
        <dbReference type="ARBA" id="ARBA00001946"/>
    </source>
</evidence>
<evidence type="ECO:0000256" key="2">
    <source>
        <dbReference type="ARBA" id="ARBA00022801"/>
    </source>
</evidence>
<geneLocation type="plasmid" evidence="5">
    <name>unnamed1</name>
</geneLocation>
<dbReference type="GO" id="GO:0016787">
    <property type="term" value="F:hydrolase activity"/>
    <property type="evidence" value="ECO:0007669"/>
    <property type="project" value="UniProtKB-KW"/>
</dbReference>
<comment type="cofactor">
    <cofactor evidence="1">
        <name>Mg(2+)</name>
        <dbReference type="ChEBI" id="CHEBI:18420"/>
    </cofactor>
</comment>
<protein>
    <submittedName>
        <fullName evidence="5">NUDIX hydrolase</fullName>
    </submittedName>
</protein>
<dbReference type="PANTHER" id="PTHR43046:SF12">
    <property type="entry name" value="GDP-MANNOSE MANNOSYL HYDROLASE"/>
    <property type="match status" value="1"/>
</dbReference>
<evidence type="ECO:0000313" key="5">
    <source>
        <dbReference type="EMBL" id="WUU58428.1"/>
    </source>
</evidence>
<dbReference type="RefSeq" id="WP_395759919.1">
    <property type="nucleotide sequence ID" value="NZ_CP109208.1"/>
</dbReference>
<sequence>MSDAPKPGDPGRDAYLAEGNAKQARKRVAADALIRNQQGWLLLVHPTYKDGWDLPGGMSEENEEPLTTVHRELTEELGLADINMQGLLCVDWVEPHGPWDDLLAFVFDGGVLSHTQIEQMAPGDDELSEYGFFKVQEALHLLPARQRARADQALQALDDGSTRYLRNGVPAWPAAGSRD</sequence>
<keyword evidence="2 5" id="KW-0378">Hydrolase</keyword>
<dbReference type="CDD" id="cd18876">
    <property type="entry name" value="NUDIX_Hydrolase"/>
    <property type="match status" value="1"/>
</dbReference>
<dbReference type="PANTHER" id="PTHR43046">
    <property type="entry name" value="GDP-MANNOSE MANNOSYL HYDROLASE"/>
    <property type="match status" value="1"/>
</dbReference>
<keyword evidence="5" id="KW-0614">Plasmid</keyword>
<keyword evidence="3" id="KW-0460">Magnesium</keyword>
<evidence type="ECO:0000256" key="3">
    <source>
        <dbReference type="ARBA" id="ARBA00022842"/>
    </source>
</evidence>
<accession>A0ABZ1YJD7</accession>
<dbReference type="PROSITE" id="PS00893">
    <property type="entry name" value="NUDIX_BOX"/>
    <property type="match status" value="1"/>
</dbReference>
<evidence type="ECO:0000259" key="4">
    <source>
        <dbReference type="PROSITE" id="PS51462"/>
    </source>
</evidence>
<name>A0ABZ1YJD7_9ACTN</name>
<dbReference type="SUPFAM" id="SSF55811">
    <property type="entry name" value="Nudix"/>
    <property type="match status" value="1"/>
</dbReference>
<dbReference type="Gene3D" id="3.90.79.10">
    <property type="entry name" value="Nucleoside Triphosphate Pyrophosphohydrolase"/>
    <property type="match status" value="1"/>
</dbReference>
<dbReference type="InterPro" id="IPR000086">
    <property type="entry name" value="NUDIX_hydrolase_dom"/>
</dbReference>
<dbReference type="InterPro" id="IPR020084">
    <property type="entry name" value="NUDIX_hydrolase_CS"/>
</dbReference>
<dbReference type="PROSITE" id="PS51462">
    <property type="entry name" value="NUDIX"/>
    <property type="match status" value="1"/>
</dbReference>